<reference evidence="4" key="1">
    <citation type="submission" date="2020-04" db="EMBL/GenBank/DDBJ databases">
        <title>Analysis of mating type loci in Filobasidium floriforme.</title>
        <authorList>
            <person name="Nowrousian M."/>
        </authorList>
    </citation>
    <scope>NUCLEOTIDE SEQUENCE</scope>
    <source>
        <strain evidence="4">CBS 6242</strain>
    </source>
</reference>
<feature type="region of interest" description="Disordered" evidence="2">
    <location>
        <begin position="211"/>
        <end position="289"/>
    </location>
</feature>
<organism evidence="4 5">
    <name type="scientific">Filobasidium floriforme</name>
    <dbReference type="NCBI Taxonomy" id="5210"/>
    <lineage>
        <taxon>Eukaryota</taxon>
        <taxon>Fungi</taxon>
        <taxon>Dikarya</taxon>
        <taxon>Basidiomycota</taxon>
        <taxon>Agaricomycotina</taxon>
        <taxon>Tremellomycetes</taxon>
        <taxon>Filobasidiales</taxon>
        <taxon>Filobasidiaceae</taxon>
        <taxon>Filobasidium</taxon>
    </lineage>
</organism>
<evidence type="ECO:0000256" key="2">
    <source>
        <dbReference type="SAM" id="MobiDB-lite"/>
    </source>
</evidence>
<dbReference type="Proteomes" id="UP000812966">
    <property type="component" value="Unassembled WGS sequence"/>
</dbReference>
<dbReference type="Gene3D" id="1.10.418.10">
    <property type="entry name" value="Calponin-like domain"/>
    <property type="match status" value="1"/>
</dbReference>
<evidence type="ECO:0000259" key="3">
    <source>
        <dbReference type="Pfam" id="PF05622"/>
    </source>
</evidence>
<feature type="compositionally biased region" description="Basic and acidic residues" evidence="2">
    <location>
        <begin position="437"/>
        <end position="446"/>
    </location>
</feature>
<evidence type="ECO:0000313" key="4">
    <source>
        <dbReference type="EMBL" id="KAG7562599.1"/>
    </source>
</evidence>
<dbReference type="PANTHER" id="PTHR18947:SF28">
    <property type="entry name" value="GIRDIN, ISOFORM A"/>
    <property type="match status" value="1"/>
</dbReference>
<dbReference type="GO" id="GO:0030705">
    <property type="term" value="P:cytoskeleton-dependent intracellular transport"/>
    <property type="evidence" value="ECO:0007669"/>
    <property type="project" value="TreeGrafter"/>
</dbReference>
<dbReference type="GO" id="GO:0008017">
    <property type="term" value="F:microtubule binding"/>
    <property type="evidence" value="ECO:0007669"/>
    <property type="project" value="InterPro"/>
</dbReference>
<feature type="domain" description="Hook C-terminal" evidence="3">
    <location>
        <begin position="295"/>
        <end position="405"/>
    </location>
</feature>
<evidence type="ECO:0000256" key="1">
    <source>
        <dbReference type="SAM" id="Coils"/>
    </source>
</evidence>
<keyword evidence="5" id="KW-1185">Reference proteome</keyword>
<feature type="region of interest" description="Disordered" evidence="2">
    <location>
        <begin position="471"/>
        <end position="515"/>
    </location>
</feature>
<dbReference type="EMBL" id="JABELV010000029">
    <property type="protein sequence ID" value="KAG7562599.1"/>
    <property type="molecule type" value="Genomic_DNA"/>
</dbReference>
<dbReference type="GO" id="GO:0031122">
    <property type="term" value="P:cytoplasmic microtubule organization"/>
    <property type="evidence" value="ECO:0007669"/>
    <property type="project" value="InterPro"/>
</dbReference>
<proteinExistence type="predicted"/>
<protein>
    <recommendedName>
        <fullName evidence="3">Hook C-terminal domain-containing protein</fullName>
    </recommendedName>
</protein>
<dbReference type="InterPro" id="IPR036872">
    <property type="entry name" value="CH_dom_sf"/>
</dbReference>
<feature type="compositionally biased region" description="Low complexity" evidence="2">
    <location>
        <begin position="406"/>
        <end position="415"/>
    </location>
</feature>
<dbReference type="AlphaFoldDB" id="A0A8K0JNX2"/>
<feature type="region of interest" description="Disordered" evidence="2">
    <location>
        <begin position="402"/>
        <end position="446"/>
    </location>
</feature>
<comment type="caution">
    <text evidence="4">The sequence shown here is derived from an EMBL/GenBank/DDBJ whole genome shotgun (WGS) entry which is preliminary data.</text>
</comment>
<dbReference type="SUPFAM" id="SSF116907">
    <property type="entry name" value="Hook domain"/>
    <property type="match status" value="1"/>
</dbReference>
<dbReference type="InterPro" id="IPR008636">
    <property type="entry name" value="Hook_C"/>
</dbReference>
<sequence length="627" mass="69547">MEDDSTDAAEQAFVAYFTTVIGRPVTFESLRNGRIIAEALNHEEPEHFPPPIDESELAEPAARQRYLKRIYHDLLTCPSCSLAAYLPPPNVSIIASSSSAGSTSSTQSSWQTELLSLCKVVLLVQAVWSKKNAGVIGVITELGVDDQRVLKEIIESALTSMALSEESEAKDEVDIQAEMLYNLQMERRERSSEREGLVKRVEDLRIQAEEQATAAASGSKPKITIGTPARARLGVNGSRKYTPARGSDDDDDTDPNPSSSPSDLPVTPLRKKPLGGKSSADTPASPMERMKNLEIERLKQESNERADEVARLEEVVAQGQKTIAQHVQRIAILEKETHEMDSLRDEIEVQKHASDNLKKSEATLEKMKKRLEEIPDLRDRIQTLEAQNNELTETNALLEDKYKELSSSSRGVRVGPVDSTGNDNELDESHSGPSGRSKSDLEDQQLRRDLRQREDEIEELRQRVEELEHDLGARVPVQGGTLGDVEGLKGDVSTDESESNVAATSLDEDGSLHADDGLTTQQLTQLLRVKEDNVLLKEQVKALDQKLMAAKDLLKEQEERHGGVTAGSVPAGGKRIQELEKTIDRLKQQQSEADERFHLERIIALKSWKDLGRRAARPTRDRTVATT</sequence>
<dbReference type="GO" id="GO:0005815">
    <property type="term" value="C:microtubule organizing center"/>
    <property type="evidence" value="ECO:0007669"/>
    <property type="project" value="TreeGrafter"/>
</dbReference>
<dbReference type="PANTHER" id="PTHR18947">
    <property type="entry name" value="HOOK PROTEINS"/>
    <property type="match status" value="1"/>
</dbReference>
<dbReference type="GO" id="GO:0005737">
    <property type="term" value="C:cytoplasm"/>
    <property type="evidence" value="ECO:0007669"/>
    <property type="project" value="TreeGrafter"/>
</dbReference>
<gene>
    <name evidence="4" type="ORF">FFLO_01972</name>
</gene>
<accession>A0A8K0JNX2</accession>
<feature type="coiled-coil region" evidence="1">
    <location>
        <begin position="526"/>
        <end position="596"/>
    </location>
</feature>
<name>A0A8K0JNX2_9TREE</name>
<dbReference type="GO" id="GO:0051959">
    <property type="term" value="F:dynein light intermediate chain binding"/>
    <property type="evidence" value="ECO:0007669"/>
    <property type="project" value="TreeGrafter"/>
</dbReference>
<keyword evidence="1" id="KW-0175">Coiled coil</keyword>
<dbReference type="Pfam" id="PF05622">
    <property type="entry name" value="HOOK"/>
    <property type="match status" value="1"/>
</dbReference>
<evidence type="ECO:0000313" key="5">
    <source>
        <dbReference type="Proteomes" id="UP000812966"/>
    </source>
</evidence>